<feature type="domain" description="DUF7907" evidence="2">
    <location>
        <begin position="53"/>
        <end position="151"/>
    </location>
</feature>
<accession>E4ZZT9</accession>
<evidence type="ECO:0000313" key="3">
    <source>
        <dbReference type="EMBL" id="CBX96799.1"/>
    </source>
</evidence>
<feature type="chain" id="PRO_5003194928" evidence="1">
    <location>
        <begin position="18"/>
        <end position="155"/>
    </location>
</feature>
<protein>
    <submittedName>
        <fullName evidence="3">Predicted protein</fullName>
    </submittedName>
</protein>
<reference evidence="4" key="1">
    <citation type="journal article" date="2011" name="Nat. Commun.">
        <title>Effector diversification within compartments of the Leptosphaeria maculans genome affected by Repeat-Induced Point mutations.</title>
        <authorList>
            <person name="Rouxel T."/>
            <person name="Grandaubert J."/>
            <person name="Hane J.K."/>
            <person name="Hoede C."/>
            <person name="van de Wouw A.P."/>
            <person name="Couloux A."/>
            <person name="Dominguez V."/>
            <person name="Anthouard V."/>
            <person name="Bally P."/>
            <person name="Bourras S."/>
            <person name="Cozijnsen A.J."/>
            <person name="Ciuffetti L.M."/>
            <person name="Degrave A."/>
            <person name="Dilmaghani A."/>
            <person name="Duret L."/>
            <person name="Fudal I."/>
            <person name="Goodwin S.B."/>
            <person name="Gout L."/>
            <person name="Glaser N."/>
            <person name="Linglin J."/>
            <person name="Kema G.H.J."/>
            <person name="Lapalu N."/>
            <person name="Lawrence C.B."/>
            <person name="May K."/>
            <person name="Meyer M."/>
            <person name="Ollivier B."/>
            <person name="Poulain J."/>
            <person name="Schoch C.L."/>
            <person name="Simon A."/>
            <person name="Spatafora J.W."/>
            <person name="Stachowiak A."/>
            <person name="Turgeon B.G."/>
            <person name="Tyler B.M."/>
            <person name="Vincent D."/>
            <person name="Weissenbach J."/>
            <person name="Amselem J."/>
            <person name="Quesneville H."/>
            <person name="Oliver R.P."/>
            <person name="Wincker P."/>
            <person name="Balesdent M.-H."/>
            <person name="Howlett B.J."/>
        </authorList>
    </citation>
    <scope>NUCLEOTIDE SEQUENCE [LARGE SCALE GENOMIC DNA]</scope>
    <source>
        <strain evidence="4">JN3 / isolate v23.1.3 / race Av1-4-5-6-7-8</strain>
    </source>
</reference>
<dbReference type="Pfam" id="PF25484">
    <property type="entry name" value="DUF7907"/>
    <property type="match status" value="1"/>
</dbReference>
<dbReference type="HOGENOM" id="CLU_1695803_0_0_1"/>
<evidence type="ECO:0000259" key="2">
    <source>
        <dbReference type="Pfam" id="PF25484"/>
    </source>
</evidence>
<evidence type="ECO:0000313" key="4">
    <source>
        <dbReference type="Proteomes" id="UP000002668"/>
    </source>
</evidence>
<dbReference type="Proteomes" id="UP000002668">
    <property type="component" value="Genome"/>
</dbReference>
<dbReference type="VEuPathDB" id="FungiDB:LEMA_P099300.1"/>
<gene>
    <name evidence="3" type="ORF">LEMA_P099300.1</name>
</gene>
<organism evidence="4">
    <name type="scientific">Leptosphaeria maculans (strain JN3 / isolate v23.1.3 / race Av1-4-5-6-7-8)</name>
    <name type="common">Blackleg fungus</name>
    <name type="synonym">Phoma lingam</name>
    <dbReference type="NCBI Taxonomy" id="985895"/>
    <lineage>
        <taxon>Eukaryota</taxon>
        <taxon>Fungi</taxon>
        <taxon>Dikarya</taxon>
        <taxon>Ascomycota</taxon>
        <taxon>Pezizomycotina</taxon>
        <taxon>Dothideomycetes</taxon>
        <taxon>Pleosporomycetidae</taxon>
        <taxon>Pleosporales</taxon>
        <taxon>Pleosporineae</taxon>
        <taxon>Leptosphaeriaceae</taxon>
        <taxon>Plenodomus</taxon>
        <taxon>Plenodomus lingam/Leptosphaeria maculans species complex</taxon>
    </lineage>
</organism>
<evidence type="ECO:0000256" key="1">
    <source>
        <dbReference type="SAM" id="SignalP"/>
    </source>
</evidence>
<dbReference type="InterPro" id="IPR057229">
    <property type="entry name" value="DUF7907"/>
</dbReference>
<name>E4ZZT9_LEPMJ</name>
<dbReference type="OrthoDB" id="3515453at2759"/>
<keyword evidence="4" id="KW-1185">Reference proteome</keyword>
<dbReference type="InParanoid" id="E4ZZT9"/>
<dbReference type="EMBL" id="FP929130">
    <property type="protein sequence ID" value="CBX96799.1"/>
    <property type="molecule type" value="Genomic_DNA"/>
</dbReference>
<feature type="signal peptide" evidence="1">
    <location>
        <begin position="1"/>
        <end position="17"/>
    </location>
</feature>
<proteinExistence type="predicted"/>
<keyword evidence="1" id="KW-0732">Signal</keyword>
<dbReference type="AlphaFoldDB" id="E4ZZT9"/>
<sequence>MLSLTLALTAFMATTSALPASNAPAYDHPSDGFHLIIKSSNLSFDGSYNAVNAGGSLIYVLQMMGGQQVPSAMHFSDRKGTNTQEMMFQPGEGDGSAQISFDESGGMWKDGSAEKWYMCETTSGYPMNLLVWVNGDAPTPQEPACQKVKVQRIWA</sequence>